<proteinExistence type="predicted"/>
<feature type="non-terminal residue" evidence="1">
    <location>
        <position position="56"/>
    </location>
</feature>
<keyword evidence="2" id="KW-1185">Reference proteome</keyword>
<dbReference type="InterPro" id="IPR046960">
    <property type="entry name" value="PPR_At4g14850-like_plant"/>
</dbReference>
<comment type="caution">
    <text evidence="1">The sequence shown here is derived from an EMBL/GenBank/DDBJ whole genome shotgun (WGS) entry which is preliminary data.</text>
</comment>
<dbReference type="Gene3D" id="1.25.40.10">
    <property type="entry name" value="Tetratricopeptide repeat domain"/>
    <property type="match status" value="1"/>
</dbReference>
<dbReference type="AlphaFoldDB" id="A0AAD4XIJ5"/>
<gene>
    <name evidence="1" type="ORF">MKW98_005586</name>
</gene>
<dbReference type="GO" id="GO:0009451">
    <property type="term" value="P:RNA modification"/>
    <property type="evidence" value="ECO:0007669"/>
    <property type="project" value="InterPro"/>
</dbReference>
<organism evidence="1 2">
    <name type="scientific">Papaver atlanticum</name>
    <dbReference type="NCBI Taxonomy" id="357466"/>
    <lineage>
        <taxon>Eukaryota</taxon>
        <taxon>Viridiplantae</taxon>
        <taxon>Streptophyta</taxon>
        <taxon>Embryophyta</taxon>
        <taxon>Tracheophyta</taxon>
        <taxon>Spermatophyta</taxon>
        <taxon>Magnoliopsida</taxon>
        <taxon>Ranunculales</taxon>
        <taxon>Papaveraceae</taxon>
        <taxon>Papaveroideae</taxon>
        <taxon>Papaver</taxon>
    </lineage>
</organism>
<name>A0AAD4XIJ5_9MAGN</name>
<evidence type="ECO:0000313" key="1">
    <source>
        <dbReference type="EMBL" id="KAI3920760.1"/>
    </source>
</evidence>
<evidence type="ECO:0000313" key="2">
    <source>
        <dbReference type="Proteomes" id="UP001202328"/>
    </source>
</evidence>
<dbReference type="InterPro" id="IPR011990">
    <property type="entry name" value="TPR-like_helical_dom_sf"/>
</dbReference>
<dbReference type="Proteomes" id="UP001202328">
    <property type="component" value="Unassembled WGS sequence"/>
</dbReference>
<dbReference type="EMBL" id="JAJJMB010008785">
    <property type="protein sequence ID" value="KAI3920760.1"/>
    <property type="molecule type" value="Genomic_DNA"/>
</dbReference>
<sequence length="56" mass="6376">MEKEKVKPNGITFVGVLNGCAHAGFTEKRLHFFDAVENVYRIEQKVEHLCCVVDLL</sequence>
<reference evidence="1" key="1">
    <citation type="submission" date="2022-04" db="EMBL/GenBank/DDBJ databases">
        <title>A functionally conserved STORR gene fusion in Papaver species that diverged 16.8 million years ago.</title>
        <authorList>
            <person name="Catania T."/>
        </authorList>
    </citation>
    <scope>NUCLEOTIDE SEQUENCE</scope>
    <source>
        <strain evidence="1">S-188037</strain>
    </source>
</reference>
<dbReference type="PANTHER" id="PTHR47926">
    <property type="entry name" value="PENTATRICOPEPTIDE REPEAT-CONTAINING PROTEIN"/>
    <property type="match status" value="1"/>
</dbReference>
<accession>A0AAD4XIJ5</accession>
<protein>
    <submittedName>
        <fullName evidence="1">Uncharacterized protein</fullName>
    </submittedName>
</protein>
<dbReference type="GO" id="GO:0003723">
    <property type="term" value="F:RNA binding"/>
    <property type="evidence" value="ECO:0007669"/>
    <property type="project" value="InterPro"/>
</dbReference>